<name>A0AAN9UQJ8_9PEZI</name>
<evidence type="ECO:0000313" key="3">
    <source>
        <dbReference type="Proteomes" id="UP001320420"/>
    </source>
</evidence>
<dbReference type="EMBL" id="JAKJXP020000042">
    <property type="protein sequence ID" value="KAK7752053.1"/>
    <property type="molecule type" value="Genomic_DNA"/>
</dbReference>
<keyword evidence="3" id="KW-1185">Reference proteome</keyword>
<comment type="caution">
    <text evidence="2">The sequence shown here is derived from an EMBL/GenBank/DDBJ whole genome shotgun (WGS) entry which is preliminary data.</text>
</comment>
<accession>A0AAN9UQJ8</accession>
<dbReference type="Pfam" id="PF17784">
    <property type="entry name" value="Sulfotransfer_4"/>
    <property type="match status" value="1"/>
</dbReference>
<feature type="transmembrane region" description="Helical" evidence="1">
    <location>
        <begin position="86"/>
        <end position="106"/>
    </location>
</feature>
<dbReference type="InterPro" id="IPR040632">
    <property type="entry name" value="Sulfotransfer_4"/>
</dbReference>
<keyword evidence="1" id="KW-0812">Transmembrane</keyword>
<gene>
    <name evidence="2" type="ORF">SLS62_006018</name>
</gene>
<sequence length="129" mass="14110">MARELSKFVTMVDDRLTKGRGIATVKQSVPPNRLKVMNLEDGFGWEEICPLLGVPVPESLEWPGRNPPEVSHRNSGPIYRRALRKAIIGVTTILGTAIAVGVWVGTTGGKLPKSSFILPKLSFLAEMRS</sequence>
<dbReference type="Proteomes" id="UP001320420">
    <property type="component" value="Unassembled WGS sequence"/>
</dbReference>
<protein>
    <submittedName>
        <fullName evidence="2">Uncharacterized protein</fullName>
    </submittedName>
</protein>
<dbReference type="Gene3D" id="3.40.50.300">
    <property type="entry name" value="P-loop containing nucleotide triphosphate hydrolases"/>
    <property type="match status" value="1"/>
</dbReference>
<keyword evidence="1" id="KW-1133">Transmembrane helix</keyword>
<organism evidence="2 3">
    <name type="scientific">Diatrype stigma</name>
    <dbReference type="NCBI Taxonomy" id="117547"/>
    <lineage>
        <taxon>Eukaryota</taxon>
        <taxon>Fungi</taxon>
        <taxon>Dikarya</taxon>
        <taxon>Ascomycota</taxon>
        <taxon>Pezizomycotina</taxon>
        <taxon>Sordariomycetes</taxon>
        <taxon>Xylariomycetidae</taxon>
        <taxon>Xylariales</taxon>
        <taxon>Diatrypaceae</taxon>
        <taxon>Diatrype</taxon>
    </lineage>
</organism>
<dbReference type="InterPro" id="IPR027417">
    <property type="entry name" value="P-loop_NTPase"/>
</dbReference>
<keyword evidence="1" id="KW-0472">Membrane</keyword>
<reference evidence="2 3" key="1">
    <citation type="submission" date="2024-02" db="EMBL/GenBank/DDBJ databases">
        <title>De novo assembly and annotation of 12 fungi associated with fruit tree decline syndrome in Ontario, Canada.</title>
        <authorList>
            <person name="Sulman M."/>
            <person name="Ellouze W."/>
            <person name="Ilyukhin E."/>
        </authorList>
    </citation>
    <scope>NUCLEOTIDE SEQUENCE [LARGE SCALE GENOMIC DNA]</scope>
    <source>
        <strain evidence="2 3">M11/M66-122</strain>
    </source>
</reference>
<proteinExistence type="predicted"/>
<dbReference type="AlphaFoldDB" id="A0AAN9UQJ8"/>
<evidence type="ECO:0000313" key="2">
    <source>
        <dbReference type="EMBL" id="KAK7752053.1"/>
    </source>
</evidence>
<evidence type="ECO:0000256" key="1">
    <source>
        <dbReference type="SAM" id="Phobius"/>
    </source>
</evidence>